<dbReference type="Pfam" id="PF03992">
    <property type="entry name" value="ABM"/>
    <property type="match status" value="2"/>
</dbReference>
<dbReference type="Gene3D" id="3.30.70.100">
    <property type="match status" value="2"/>
</dbReference>
<dbReference type="InterPro" id="IPR050744">
    <property type="entry name" value="AI-2_Isomerase_LsrG"/>
</dbReference>
<dbReference type="PANTHER" id="PTHR33336:SF15">
    <property type="entry name" value="ABM DOMAIN-CONTAINING PROTEIN"/>
    <property type="match status" value="1"/>
</dbReference>
<dbReference type="AlphaFoldDB" id="A0A7S4N789"/>
<feature type="domain" description="ABM" evidence="1">
    <location>
        <begin position="53"/>
        <end position="145"/>
    </location>
</feature>
<proteinExistence type="predicted"/>
<feature type="domain" description="ABM" evidence="1">
    <location>
        <begin position="162"/>
        <end position="251"/>
    </location>
</feature>
<evidence type="ECO:0000259" key="1">
    <source>
        <dbReference type="PROSITE" id="PS51725"/>
    </source>
</evidence>
<dbReference type="EMBL" id="HBKQ01044774">
    <property type="protein sequence ID" value="CAE2269092.1"/>
    <property type="molecule type" value="Transcribed_RNA"/>
</dbReference>
<dbReference type="InterPro" id="IPR007138">
    <property type="entry name" value="ABM_dom"/>
</dbReference>
<protein>
    <recommendedName>
        <fullName evidence="1">ABM domain-containing protein</fullName>
    </recommendedName>
</protein>
<sequence>MRIIRASCRTARRHKRMMMLLSKSRTFSVFVVVFFLLPAQNESFSTKMSAPPFAINVQFKVKPDRREEFMHVMKSNVKQTMTSEPNALQFTLGQDEEDENVYYLHEEYMTRQDHSDTHSKTSYYDDCMAFFATEPFVEPHQADEFALAHDAPTEKVPNREAVCLNVELCIKKELRNEFLEVIRNNKSGSDKEPLCMQYTWGESVHSPNTFYFHEQYIGEEGIVAHNAAPHFKVWEDFASKDPFTKPPVVQKYKALVE</sequence>
<dbReference type="SUPFAM" id="SSF54909">
    <property type="entry name" value="Dimeric alpha+beta barrel"/>
    <property type="match status" value="2"/>
</dbReference>
<dbReference type="InterPro" id="IPR011008">
    <property type="entry name" value="Dimeric_a/b-barrel"/>
</dbReference>
<accession>A0A7S4N789</accession>
<gene>
    <name evidence="2" type="ORF">OAUR00152_LOCUS30873</name>
</gene>
<dbReference type="PANTHER" id="PTHR33336">
    <property type="entry name" value="QUINOL MONOOXYGENASE YGIN-RELATED"/>
    <property type="match status" value="1"/>
</dbReference>
<dbReference type="GO" id="GO:0003824">
    <property type="term" value="F:catalytic activity"/>
    <property type="evidence" value="ECO:0007669"/>
    <property type="project" value="TreeGrafter"/>
</dbReference>
<dbReference type="PROSITE" id="PS51725">
    <property type="entry name" value="ABM"/>
    <property type="match status" value="2"/>
</dbReference>
<organism evidence="2">
    <name type="scientific">Odontella aurita</name>
    <dbReference type="NCBI Taxonomy" id="265563"/>
    <lineage>
        <taxon>Eukaryota</taxon>
        <taxon>Sar</taxon>
        <taxon>Stramenopiles</taxon>
        <taxon>Ochrophyta</taxon>
        <taxon>Bacillariophyta</taxon>
        <taxon>Mediophyceae</taxon>
        <taxon>Biddulphiophycidae</taxon>
        <taxon>Eupodiscales</taxon>
        <taxon>Odontellaceae</taxon>
        <taxon>Odontella</taxon>
    </lineage>
</organism>
<evidence type="ECO:0000313" key="2">
    <source>
        <dbReference type="EMBL" id="CAE2269092.1"/>
    </source>
</evidence>
<reference evidence="2" key="1">
    <citation type="submission" date="2021-01" db="EMBL/GenBank/DDBJ databases">
        <authorList>
            <person name="Corre E."/>
            <person name="Pelletier E."/>
            <person name="Niang G."/>
            <person name="Scheremetjew M."/>
            <person name="Finn R."/>
            <person name="Kale V."/>
            <person name="Holt S."/>
            <person name="Cochrane G."/>
            <person name="Meng A."/>
            <person name="Brown T."/>
            <person name="Cohen L."/>
        </authorList>
    </citation>
    <scope>NUCLEOTIDE SEQUENCE</scope>
    <source>
        <strain evidence="2">Isolate 1302-5</strain>
    </source>
</reference>
<name>A0A7S4N789_9STRA</name>